<reference evidence="1" key="1">
    <citation type="submission" date="2014-11" db="EMBL/GenBank/DDBJ databases">
        <authorList>
            <person name="Amaro Gonzalez C."/>
        </authorList>
    </citation>
    <scope>NUCLEOTIDE SEQUENCE</scope>
</reference>
<dbReference type="AlphaFoldDB" id="A0A0E9SS46"/>
<reference evidence="1" key="2">
    <citation type="journal article" date="2015" name="Fish Shellfish Immunol.">
        <title>Early steps in the European eel (Anguilla anguilla)-Vibrio vulnificus interaction in the gills: Role of the RtxA13 toxin.</title>
        <authorList>
            <person name="Callol A."/>
            <person name="Pajuelo D."/>
            <person name="Ebbesson L."/>
            <person name="Teles M."/>
            <person name="MacKenzie S."/>
            <person name="Amaro C."/>
        </authorList>
    </citation>
    <scope>NUCLEOTIDE SEQUENCE</scope>
</reference>
<evidence type="ECO:0000313" key="1">
    <source>
        <dbReference type="EMBL" id="JAH43475.1"/>
    </source>
</evidence>
<dbReference type="EMBL" id="GBXM01065102">
    <property type="protein sequence ID" value="JAH43475.1"/>
    <property type="molecule type" value="Transcribed_RNA"/>
</dbReference>
<accession>A0A0E9SS46</accession>
<organism evidence="1">
    <name type="scientific">Anguilla anguilla</name>
    <name type="common">European freshwater eel</name>
    <name type="synonym">Muraena anguilla</name>
    <dbReference type="NCBI Taxonomy" id="7936"/>
    <lineage>
        <taxon>Eukaryota</taxon>
        <taxon>Metazoa</taxon>
        <taxon>Chordata</taxon>
        <taxon>Craniata</taxon>
        <taxon>Vertebrata</taxon>
        <taxon>Euteleostomi</taxon>
        <taxon>Actinopterygii</taxon>
        <taxon>Neopterygii</taxon>
        <taxon>Teleostei</taxon>
        <taxon>Anguilliformes</taxon>
        <taxon>Anguillidae</taxon>
        <taxon>Anguilla</taxon>
    </lineage>
</organism>
<protein>
    <submittedName>
        <fullName evidence="1">Uncharacterized protein</fullName>
    </submittedName>
</protein>
<sequence length="41" mass="4580">MCNRSVNLTQEITGGVKASRTAQTFLMFLKMSQLTICVFNP</sequence>
<name>A0A0E9SS46_ANGAN</name>
<proteinExistence type="predicted"/>